<feature type="compositionally biased region" description="Polar residues" evidence="2">
    <location>
        <begin position="142"/>
        <end position="153"/>
    </location>
</feature>
<feature type="compositionally biased region" description="Pro residues" evidence="2">
    <location>
        <begin position="189"/>
        <end position="200"/>
    </location>
</feature>
<dbReference type="OrthoDB" id="283575at2759"/>
<feature type="compositionally biased region" description="Polar residues" evidence="2">
    <location>
        <begin position="283"/>
        <end position="298"/>
    </location>
</feature>
<evidence type="ECO:0000313" key="5">
    <source>
        <dbReference type="EMBL" id="USW50933.1"/>
    </source>
</evidence>
<keyword evidence="6" id="KW-1185">Reference proteome</keyword>
<feature type="compositionally biased region" description="Basic and acidic residues" evidence="2">
    <location>
        <begin position="378"/>
        <end position="389"/>
    </location>
</feature>
<keyword evidence="1" id="KW-1015">Disulfide bond</keyword>
<reference evidence="5" key="1">
    <citation type="submission" date="2022-06" db="EMBL/GenBank/DDBJ databases">
        <title>Complete genome sequences of two strains of the flax pathogen Septoria linicola.</title>
        <authorList>
            <person name="Lapalu N."/>
            <person name="Simon A."/>
            <person name="Demenou B."/>
            <person name="Paumier D."/>
            <person name="Guillot M.-P."/>
            <person name="Gout L."/>
            <person name="Valade R."/>
        </authorList>
    </citation>
    <scope>NUCLEOTIDE SEQUENCE</scope>
    <source>
        <strain evidence="5">SE15195</strain>
    </source>
</reference>
<feature type="disulfide bond" evidence="1">
    <location>
        <begin position="761"/>
        <end position="770"/>
    </location>
</feature>
<dbReference type="PROSITE" id="PS01186">
    <property type="entry name" value="EGF_2"/>
    <property type="match status" value="1"/>
</dbReference>
<feature type="compositionally biased region" description="Low complexity" evidence="2">
    <location>
        <begin position="214"/>
        <end position="227"/>
    </location>
</feature>
<dbReference type="PROSITE" id="PS50026">
    <property type="entry name" value="EGF_3"/>
    <property type="match status" value="1"/>
</dbReference>
<gene>
    <name evidence="5" type="ORF">Slin15195_G042520</name>
</gene>
<keyword evidence="3" id="KW-1133">Transmembrane helix</keyword>
<feature type="compositionally biased region" description="Acidic residues" evidence="2">
    <location>
        <begin position="319"/>
        <end position="329"/>
    </location>
</feature>
<dbReference type="EMBL" id="CP099420">
    <property type="protein sequence ID" value="USW50933.1"/>
    <property type="molecule type" value="Genomic_DNA"/>
</dbReference>
<feature type="region of interest" description="Disordered" evidence="2">
    <location>
        <begin position="1"/>
        <end position="409"/>
    </location>
</feature>
<sequence length="980" mass="106578">MSRPYYDHGYGGGMPEYRFYNEPPRQRQNVQPQSRIPRPGFPTPDRMRGPPAMGSTPPGLSPGRSPRRAPAPQQQPYHPHSDHAWQTSGNLYDGSAYDYQEDYGQNDQWPLPAPSQARPARQNSNSPRRVPQRLQRPEESPQRQQLDSSQQMREPQRSRPSVPVRQHHQAQQMSHHGSGQWTGDAYSYAPPPNYPLPSRPVPSASSSQLENLTAIPPYAPQQAAYRAQENHRPPLGPPPSARRGPSSYYPQAGPVLPIQEETDSMRGSTRTGSAHTGGHDSKTSFASSNAIPIGISQTHLDRGREMVYQPVRRPAPLSDTEDNDYDDSPTEPAIARGEFRTPEPARMREHSSPEQGIVRQASLGKRSKPTLTTVKSSEQVRKSSGDAKHGVTNLPSQQYGASRSIPSIIEDPARTERSRAMAHEMLEGQAQAGALRQKPELMVQDDQQSVDTAPAVTSAAAYMHESPVLQQQVTAKPTPEDAFRSGTALLSPSSESEKVDHHLRKQRSKELLGSELSNQLHAQRSKPRSPLASAVDPRVESIIGSLEKGGALSAEEAQELKQPMGGLSERAGRRRPPRLNVDAVKEAEARGSLTSLPDLIRRATKLASNLDRGKTASRMGMNWFDGAEADEKKRRSGSMSDILAAFPPPALATPPESRNAFRRSLAAWSTRNRHSALHSDSDAGAMKRRRCCGMPTWAFICLLLLLFMFVAAAVIVPVVLVVIPNQEDATTTKVGSCAAKSNCENGGTNIMSSDGNCVCLCINGYTGSTCTTFRRSGCTSLSVGSSTNATIGEAIPRLLSSATKDFNIPLDSQELLGLFSRSEMNCNVQNQLMTFNGLNRKRLSQRTVISLTAPFELHKRQGTSDDPTATDSGILYALATPTTSSSPPAEVSSTSSTAETSQTALDFARVTVLYIFQLSRDLHTAADAQEHLQAYFRSGAGPSGQLADSRNLTLGGSYSINLNDLMLSVPDGTTVGATDN</sequence>
<feature type="region of interest" description="Disordered" evidence="2">
    <location>
        <begin position="467"/>
        <end position="513"/>
    </location>
</feature>
<evidence type="ECO:0000256" key="2">
    <source>
        <dbReference type="SAM" id="MobiDB-lite"/>
    </source>
</evidence>
<name>A0A9Q9APV2_9PEZI</name>
<keyword evidence="3" id="KW-0472">Membrane</keyword>
<feature type="region of interest" description="Disordered" evidence="2">
    <location>
        <begin position="879"/>
        <end position="898"/>
    </location>
</feature>
<dbReference type="CDD" id="cd00054">
    <property type="entry name" value="EGF_CA"/>
    <property type="match status" value="1"/>
</dbReference>
<accession>A0A9Q9APV2</accession>
<dbReference type="InterPro" id="IPR000742">
    <property type="entry name" value="EGF"/>
</dbReference>
<feature type="compositionally biased region" description="Low complexity" evidence="2">
    <location>
        <begin position="241"/>
        <end position="250"/>
    </location>
</feature>
<evidence type="ECO:0000256" key="1">
    <source>
        <dbReference type="PROSITE-ProRule" id="PRU00076"/>
    </source>
</evidence>
<dbReference type="Proteomes" id="UP001056384">
    <property type="component" value="Chromosome 3"/>
</dbReference>
<evidence type="ECO:0000313" key="6">
    <source>
        <dbReference type="Proteomes" id="UP001056384"/>
    </source>
</evidence>
<feature type="compositionally biased region" description="Polar residues" evidence="2">
    <location>
        <begin position="169"/>
        <end position="181"/>
    </location>
</feature>
<evidence type="ECO:0000259" key="4">
    <source>
        <dbReference type="PROSITE" id="PS50026"/>
    </source>
</evidence>
<evidence type="ECO:0000256" key="3">
    <source>
        <dbReference type="SAM" id="Phobius"/>
    </source>
</evidence>
<feature type="compositionally biased region" description="Basic and acidic residues" evidence="2">
    <location>
        <begin position="337"/>
        <end position="352"/>
    </location>
</feature>
<feature type="compositionally biased region" description="Low complexity" evidence="2">
    <location>
        <begin position="54"/>
        <end position="76"/>
    </location>
</feature>
<feature type="compositionally biased region" description="Polar residues" evidence="2">
    <location>
        <begin position="393"/>
        <end position="405"/>
    </location>
</feature>
<comment type="caution">
    <text evidence="1">Lacks conserved residue(s) required for the propagation of feature annotation.</text>
</comment>
<dbReference type="PROSITE" id="PS00022">
    <property type="entry name" value="EGF_1"/>
    <property type="match status" value="1"/>
</dbReference>
<organism evidence="5 6">
    <name type="scientific">Septoria linicola</name>
    <dbReference type="NCBI Taxonomy" id="215465"/>
    <lineage>
        <taxon>Eukaryota</taxon>
        <taxon>Fungi</taxon>
        <taxon>Dikarya</taxon>
        <taxon>Ascomycota</taxon>
        <taxon>Pezizomycotina</taxon>
        <taxon>Dothideomycetes</taxon>
        <taxon>Dothideomycetidae</taxon>
        <taxon>Mycosphaerellales</taxon>
        <taxon>Mycosphaerellaceae</taxon>
        <taxon>Septoria</taxon>
    </lineage>
</organism>
<feature type="domain" description="EGF-like" evidence="4">
    <location>
        <begin position="733"/>
        <end position="771"/>
    </location>
</feature>
<proteinExistence type="predicted"/>
<dbReference type="AlphaFoldDB" id="A0A9Q9APV2"/>
<feature type="compositionally biased region" description="Polar residues" evidence="2">
    <location>
        <begin position="265"/>
        <end position="274"/>
    </location>
</feature>
<keyword evidence="3" id="KW-0812">Transmembrane</keyword>
<dbReference type="PANTHER" id="PTHR17178">
    <property type="entry name" value="SECRETORY GRANULE PROTEOGLYCAN CORE PROTEIN"/>
    <property type="match status" value="1"/>
</dbReference>
<feature type="region of interest" description="Disordered" evidence="2">
    <location>
        <begin position="556"/>
        <end position="575"/>
    </location>
</feature>
<dbReference type="PANTHER" id="PTHR17178:SF0">
    <property type="entry name" value="SERGLYCIN"/>
    <property type="match status" value="1"/>
</dbReference>
<protein>
    <submittedName>
        <fullName evidence="5">EGF-like domain-containing protein</fullName>
    </submittedName>
</protein>
<keyword evidence="1" id="KW-0245">EGF-like domain</keyword>
<feature type="transmembrane region" description="Helical" evidence="3">
    <location>
        <begin position="697"/>
        <end position="723"/>
    </location>
</feature>